<accession>A0A9W9ZV19</accession>
<feature type="region of interest" description="Disordered" evidence="1">
    <location>
        <begin position="44"/>
        <end position="142"/>
    </location>
</feature>
<gene>
    <name evidence="2" type="ORF">OS493_001051</name>
</gene>
<evidence type="ECO:0000256" key="1">
    <source>
        <dbReference type="SAM" id="MobiDB-lite"/>
    </source>
</evidence>
<sequence>MNYLPHQVGFLVGICLPCYELLQKCIPETRALVEGSQSNLTKWSRMAQHNRAALDALNPPSVDSSKEEQDEKETKNNEGDENEVAGEEKQASDSQEEKDAGNQEDQSEKKEDDSEADVGQGKDEQTENVVEEEEGNTADASP</sequence>
<dbReference type="GO" id="GO:0004114">
    <property type="term" value="F:3',5'-cyclic-nucleotide phosphodiesterase activity"/>
    <property type="evidence" value="ECO:0007669"/>
    <property type="project" value="InterPro"/>
</dbReference>
<organism evidence="2 3">
    <name type="scientific">Desmophyllum pertusum</name>
    <dbReference type="NCBI Taxonomy" id="174260"/>
    <lineage>
        <taxon>Eukaryota</taxon>
        <taxon>Metazoa</taxon>
        <taxon>Cnidaria</taxon>
        <taxon>Anthozoa</taxon>
        <taxon>Hexacorallia</taxon>
        <taxon>Scleractinia</taxon>
        <taxon>Caryophylliina</taxon>
        <taxon>Caryophylliidae</taxon>
        <taxon>Desmophyllum</taxon>
    </lineage>
</organism>
<reference evidence="2" key="1">
    <citation type="submission" date="2023-01" db="EMBL/GenBank/DDBJ databases">
        <title>Genome assembly of the deep-sea coral Lophelia pertusa.</title>
        <authorList>
            <person name="Herrera S."/>
            <person name="Cordes E."/>
        </authorList>
    </citation>
    <scope>NUCLEOTIDE SEQUENCE</scope>
    <source>
        <strain evidence="2">USNM1676648</strain>
        <tissue evidence="2">Polyp</tissue>
    </source>
</reference>
<evidence type="ECO:0000313" key="2">
    <source>
        <dbReference type="EMBL" id="KAJ7387709.1"/>
    </source>
</evidence>
<feature type="compositionally biased region" description="Basic and acidic residues" evidence="1">
    <location>
        <begin position="64"/>
        <end position="78"/>
    </location>
</feature>
<dbReference type="Gene3D" id="1.10.1300.10">
    <property type="entry name" value="3'5'-cyclic nucleotide phosphodiesterase, catalytic domain"/>
    <property type="match status" value="1"/>
</dbReference>
<dbReference type="AlphaFoldDB" id="A0A9W9ZV19"/>
<dbReference type="EMBL" id="MU825873">
    <property type="protein sequence ID" value="KAJ7387709.1"/>
    <property type="molecule type" value="Genomic_DNA"/>
</dbReference>
<dbReference type="SUPFAM" id="SSF109604">
    <property type="entry name" value="HD-domain/PDEase-like"/>
    <property type="match status" value="1"/>
</dbReference>
<keyword evidence="3" id="KW-1185">Reference proteome</keyword>
<dbReference type="GO" id="GO:0007165">
    <property type="term" value="P:signal transduction"/>
    <property type="evidence" value="ECO:0007669"/>
    <property type="project" value="InterPro"/>
</dbReference>
<dbReference type="OrthoDB" id="295473at2759"/>
<evidence type="ECO:0000313" key="3">
    <source>
        <dbReference type="Proteomes" id="UP001163046"/>
    </source>
</evidence>
<name>A0A9W9ZV19_9CNID</name>
<dbReference type="InterPro" id="IPR036971">
    <property type="entry name" value="PDEase_catalytic_dom_sf"/>
</dbReference>
<dbReference type="Proteomes" id="UP001163046">
    <property type="component" value="Unassembled WGS sequence"/>
</dbReference>
<proteinExistence type="predicted"/>
<protein>
    <submittedName>
        <fullName evidence="2">Uncharacterized protein</fullName>
    </submittedName>
</protein>
<feature type="compositionally biased region" description="Basic and acidic residues" evidence="1">
    <location>
        <begin position="86"/>
        <end position="112"/>
    </location>
</feature>
<comment type="caution">
    <text evidence="2">The sequence shown here is derived from an EMBL/GenBank/DDBJ whole genome shotgun (WGS) entry which is preliminary data.</text>
</comment>